<feature type="non-terminal residue" evidence="1">
    <location>
        <position position="117"/>
    </location>
</feature>
<dbReference type="EMBL" id="MCBQ01000243">
    <property type="protein sequence ID" value="RKF84060.1"/>
    <property type="molecule type" value="Genomic_DNA"/>
</dbReference>
<keyword evidence="2" id="KW-1185">Reference proteome</keyword>
<name>A0A420JBA4_9PEZI</name>
<protein>
    <submittedName>
        <fullName evidence="1">Uncharacterized protein</fullName>
    </submittedName>
</protein>
<evidence type="ECO:0000313" key="2">
    <source>
        <dbReference type="Proteomes" id="UP000283383"/>
    </source>
</evidence>
<gene>
    <name evidence="1" type="ORF">GcM3_002031</name>
</gene>
<dbReference type="Proteomes" id="UP000283383">
    <property type="component" value="Unassembled WGS sequence"/>
</dbReference>
<organism evidence="1 2">
    <name type="scientific">Golovinomyces cichoracearum</name>
    <dbReference type="NCBI Taxonomy" id="62708"/>
    <lineage>
        <taxon>Eukaryota</taxon>
        <taxon>Fungi</taxon>
        <taxon>Dikarya</taxon>
        <taxon>Ascomycota</taxon>
        <taxon>Pezizomycotina</taxon>
        <taxon>Leotiomycetes</taxon>
        <taxon>Erysiphales</taxon>
        <taxon>Erysiphaceae</taxon>
        <taxon>Golovinomyces</taxon>
    </lineage>
</organism>
<dbReference type="AlphaFoldDB" id="A0A420JBA4"/>
<sequence>MPPLDNYIQWRDKVREVAERLESHKYRTQTTQTQISPMTFSTSILNSSTKDAEGDTPMTGVNTIFNLLNSGSQSNLNALIAGLGKLKENKSAQDNRPRAPWRSQNEYLKLVNQGVCA</sequence>
<reference evidence="1 2" key="1">
    <citation type="journal article" date="2018" name="BMC Genomics">
        <title>Comparative genome analyses reveal sequence features reflecting distinct modes of host-adaptation between dicot and monocot powdery mildew.</title>
        <authorList>
            <person name="Wu Y."/>
            <person name="Ma X."/>
            <person name="Pan Z."/>
            <person name="Kale S.D."/>
            <person name="Song Y."/>
            <person name="King H."/>
            <person name="Zhang Q."/>
            <person name="Presley C."/>
            <person name="Deng X."/>
            <person name="Wei C.I."/>
            <person name="Xiao S."/>
        </authorList>
    </citation>
    <scope>NUCLEOTIDE SEQUENCE [LARGE SCALE GENOMIC DNA]</scope>
    <source>
        <strain evidence="1">UMSG3</strain>
    </source>
</reference>
<accession>A0A420JBA4</accession>
<comment type="caution">
    <text evidence="1">The sequence shown here is derived from an EMBL/GenBank/DDBJ whole genome shotgun (WGS) entry which is preliminary data.</text>
</comment>
<proteinExistence type="predicted"/>
<evidence type="ECO:0000313" key="1">
    <source>
        <dbReference type="EMBL" id="RKF84060.1"/>
    </source>
</evidence>